<organism evidence="1 2">
    <name type="scientific">Salana multivorans</name>
    <dbReference type="NCBI Taxonomy" id="120377"/>
    <lineage>
        <taxon>Bacteria</taxon>
        <taxon>Bacillati</taxon>
        <taxon>Actinomycetota</taxon>
        <taxon>Actinomycetes</taxon>
        <taxon>Micrococcales</taxon>
        <taxon>Beutenbergiaceae</taxon>
        <taxon>Salana</taxon>
    </lineage>
</organism>
<reference evidence="1 2" key="1">
    <citation type="submission" date="2018-11" db="EMBL/GenBank/DDBJ databases">
        <title>Sequencing the genomes of 1000 actinobacteria strains.</title>
        <authorList>
            <person name="Klenk H.-P."/>
        </authorList>
    </citation>
    <scope>NUCLEOTIDE SEQUENCE [LARGE SCALE GENOMIC DNA]</scope>
    <source>
        <strain evidence="1 2">DSM 13521</strain>
    </source>
</reference>
<dbReference type="SUPFAM" id="SSF56784">
    <property type="entry name" value="HAD-like"/>
    <property type="match status" value="1"/>
</dbReference>
<evidence type="ECO:0000313" key="1">
    <source>
        <dbReference type="EMBL" id="ROR94012.1"/>
    </source>
</evidence>
<keyword evidence="1" id="KW-0378">Hydrolase</keyword>
<dbReference type="GO" id="GO:0016787">
    <property type="term" value="F:hydrolase activity"/>
    <property type="evidence" value="ECO:0007669"/>
    <property type="project" value="UniProtKB-KW"/>
</dbReference>
<dbReference type="PANTHER" id="PTHR43611">
    <property type="entry name" value="ALPHA-D-GLUCOSE 1-PHOSPHATE PHOSPHATASE"/>
    <property type="match status" value="1"/>
</dbReference>
<protein>
    <submittedName>
        <fullName evidence="1">Putative hydrolase of the HAD superfamily</fullName>
    </submittedName>
</protein>
<dbReference type="InterPro" id="IPR036412">
    <property type="entry name" value="HAD-like_sf"/>
</dbReference>
<name>A0A3N2D2M4_9MICO</name>
<evidence type="ECO:0000313" key="2">
    <source>
        <dbReference type="Proteomes" id="UP000275356"/>
    </source>
</evidence>
<sequence length="203" mass="21795">MSPTSATPPVRAVLFDADGVLQMPREGWLDRLTTLGGPGFVEAAFAAEAECLDGSIDFGERLETLLAEREATVRDALAVWEDIVPDPDAFAVVERVRAGGLLCGLATNQQSRRGRYMRERTAIDRIFDRHYYSFEVGHAKPTRAYFEAIVEDLGIPAGQVAFVDDVPGNVEGARSVGLRAAWHDPASGAAGLAADLRGLGVPV</sequence>
<dbReference type="Gene3D" id="3.40.50.1000">
    <property type="entry name" value="HAD superfamily/HAD-like"/>
    <property type="match status" value="1"/>
</dbReference>
<dbReference type="EMBL" id="RKHQ01000002">
    <property type="protein sequence ID" value="ROR94012.1"/>
    <property type="molecule type" value="Genomic_DNA"/>
</dbReference>
<gene>
    <name evidence="1" type="ORF">EDD28_3441</name>
</gene>
<dbReference type="Pfam" id="PF00702">
    <property type="entry name" value="Hydrolase"/>
    <property type="match status" value="1"/>
</dbReference>
<dbReference type="AlphaFoldDB" id="A0A3N2D2M4"/>
<dbReference type="Proteomes" id="UP000275356">
    <property type="component" value="Unassembled WGS sequence"/>
</dbReference>
<dbReference type="PANTHER" id="PTHR43611:SF3">
    <property type="entry name" value="FLAVIN MONONUCLEOTIDE HYDROLASE 1, CHLOROPLATIC"/>
    <property type="match status" value="1"/>
</dbReference>
<dbReference type="SFLD" id="SFLDS00003">
    <property type="entry name" value="Haloacid_Dehalogenase"/>
    <property type="match status" value="1"/>
</dbReference>
<accession>A0A3N2D2M4</accession>
<dbReference type="PRINTS" id="PR00413">
    <property type="entry name" value="HADHALOGNASE"/>
</dbReference>
<dbReference type="SFLD" id="SFLDG01129">
    <property type="entry name" value="C1.5:_HAD__Beta-PGM__Phosphata"/>
    <property type="match status" value="1"/>
</dbReference>
<proteinExistence type="predicted"/>
<dbReference type="InterPro" id="IPR006439">
    <property type="entry name" value="HAD-SF_hydro_IA"/>
</dbReference>
<comment type="caution">
    <text evidence="1">The sequence shown here is derived from an EMBL/GenBank/DDBJ whole genome shotgun (WGS) entry which is preliminary data.</text>
</comment>
<dbReference type="OrthoDB" id="9797415at2"/>
<keyword evidence="2" id="KW-1185">Reference proteome</keyword>
<dbReference type="RefSeq" id="WP_123740877.1">
    <property type="nucleotide sequence ID" value="NZ_RKHQ01000002.1"/>
</dbReference>
<dbReference type="NCBIfam" id="TIGR01509">
    <property type="entry name" value="HAD-SF-IA-v3"/>
    <property type="match status" value="1"/>
</dbReference>
<dbReference type="InterPro" id="IPR023214">
    <property type="entry name" value="HAD_sf"/>
</dbReference>